<comment type="similarity">
    <text evidence="2">Belongs to the YkuD family.</text>
</comment>
<reference evidence="10 11" key="1">
    <citation type="submission" date="2017-10" db="EMBL/GenBank/DDBJ databases">
        <title>Whole genome sequencing of members of genus Pseudoxanthomonas.</title>
        <authorList>
            <person name="Kumar S."/>
            <person name="Bansal K."/>
            <person name="Kaur A."/>
            <person name="Patil P."/>
            <person name="Sharma S."/>
            <person name="Patil P.B."/>
        </authorList>
    </citation>
    <scope>NUCLEOTIDE SEQUENCE [LARGE SCALE GENOMIC DNA]</scope>
    <source>
        <strain evidence="10 11">DSM 17109</strain>
    </source>
</reference>
<evidence type="ECO:0000313" key="11">
    <source>
        <dbReference type="Proteomes" id="UP000781710"/>
    </source>
</evidence>
<evidence type="ECO:0000313" key="10">
    <source>
        <dbReference type="EMBL" id="KAF1726770.1"/>
    </source>
</evidence>
<feature type="domain" description="L,D-TPase catalytic" evidence="9">
    <location>
        <begin position="36"/>
        <end position="165"/>
    </location>
</feature>
<dbReference type="EMBL" id="PDWW01000003">
    <property type="protein sequence ID" value="KAF1726770.1"/>
    <property type="molecule type" value="Genomic_DNA"/>
</dbReference>
<dbReference type="InterPro" id="IPR038063">
    <property type="entry name" value="Transpep_catalytic_dom"/>
</dbReference>
<evidence type="ECO:0000259" key="9">
    <source>
        <dbReference type="PROSITE" id="PS52029"/>
    </source>
</evidence>
<keyword evidence="5 7" id="KW-0573">Peptidoglycan synthesis</keyword>
<dbReference type="Gene3D" id="2.40.440.10">
    <property type="entry name" value="L,D-transpeptidase catalytic domain-like"/>
    <property type="match status" value="1"/>
</dbReference>
<dbReference type="InterPro" id="IPR005490">
    <property type="entry name" value="LD_TPept_cat_dom"/>
</dbReference>
<feature type="chain" id="PRO_5046497125" description="L,D-TPase catalytic domain-containing protein" evidence="8">
    <location>
        <begin position="21"/>
        <end position="166"/>
    </location>
</feature>
<feature type="active site" description="Proton donor/acceptor" evidence="7">
    <location>
        <position position="126"/>
    </location>
</feature>
<protein>
    <recommendedName>
        <fullName evidence="9">L,D-TPase catalytic domain-containing protein</fullName>
    </recommendedName>
</protein>
<dbReference type="SUPFAM" id="SSF141523">
    <property type="entry name" value="L,D-transpeptidase catalytic domain-like"/>
    <property type="match status" value="1"/>
</dbReference>
<dbReference type="PANTHER" id="PTHR36699:SF1">
    <property type="entry name" value="L,D-TRANSPEPTIDASE YAFK-RELATED"/>
    <property type="match status" value="1"/>
</dbReference>
<comment type="pathway">
    <text evidence="1 7">Cell wall biogenesis; peptidoglycan biosynthesis.</text>
</comment>
<dbReference type="PROSITE" id="PS52029">
    <property type="entry name" value="LD_TPASE"/>
    <property type="match status" value="1"/>
</dbReference>
<accession>A0ABQ6ZKP4</accession>
<name>A0ABQ6ZKP4_9GAMM</name>
<evidence type="ECO:0000256" key="4">
    <source>
        <dbReference type="ARBA" id="ARBA00022960"/>
    </source>
</evidence>
<keyword evidence="4 7" id="KW-0133">Cell shape</keyword>
<dbReference type="PANTHER" id="PTHR36699">
    <property type="entry name" value="LD-TRANSPEPTIDASE"/>
    <property type="match status" value="1"/>
</dbReference>
<comment type="caution">
    <text evidence="10">The sequence shown here is derived from an EMBL/GenBank/DDBJ whole genome shotgun (WGS) entry which is preliminary data.</text>
</comment>
<evidence type="ECO:0000256" key="8">
    <source>
        <dbReference type="SAM" id="SignalP"/>
    </source>
</evidence>
<keyword evidence="3" id="KW-0808">Transferase</keyword>
<proteinExistence type="inferred from homology"/>
<dbReference type="Proteomes" id="UP000781710">
    <property type="component" value="Unassembled WGS sequence"/>
</dbReference>
<gene>
    <name evidence="10" type="ORF">CSC78_04255</name>
</gene>
<evidence type="ECO:0000256" key="5">
    <source>
        <dbReference type="ARBA" id="ARBA00022984"/>
    </source>
</evidence>
<organism evidence="10 11">
    <name type="scientific">Pseudoxanthomonas japonensis</name>
    <dbReference type="NCBI Taxonomy" id="69284"/>
    <lineage>
        <taxon>Bacteria</taxon>
        <taxon>Pseudomonadati</taxon>
        <taxon>Pseudomonadota</taxon>
        <taxon>Gammaproteobacteria</taxon>
        <taxon>Lysobacterales</taxon>
        <taxon>Lysobacteraceae</taxon>
        <taxon>Pseudoxanthomonas</taxon>
    </lineage>
</organism>
<evidence type="ECO:0000256" key="2">
    <source>
        <dbReference type="ARBA" id="ARBA00005992"/>
    </source>
</evidence>
<evidence type="ECO:0000256" key="3">
    <source>
        <dbReference type="ARBA" id="ARBA00022679"/>
    </source>
</evidence>
<dbReference type="CDD" id="cd16913">
    <property type="entry name" value="YkuD_like"/>
    <property type="match status" value="1"/>
</dbReference>
<keyword evidence="6 7" id="KW-0961">Cell wall biogenesis/degradation</keyword>
<evidence type="ECO:0000256" key="1">
    <source>
        <dbReference type="ARBA" id="ARBA00004752"/>
    </source>
</evidence>
<feature type="active site" description="Nucleophile" evidence="7">
    <location>
        <position position="141"/>
    </location>
</feature>
<keyword evidence="8" id="KW-0732">Signal</keyword>
<feature type="signal peptide" evidence="8">
    <location>
        <begin position="1"/>
        <end position="20"/>
    </location>
</feature>
<keyword evidence="11" id="KW-1185">Reference proteome</keyword>
<dbReference type="RefSeq" id="WP_162336662.1">
    <property type="nucleotide sequence ID" value="NZ_JBHSRQ010000016.1"/>
</dbReference>
<evidence type="ECO:0000256" key="6">
    <source>
        <dbReference type="ARBA" id="ARBA00023316"/>
    </source>
</evidence>
<evidence type="ECO:0000256" key="7">
    <source>
        <dbReference type="PROSITE-ProRule" id="PRU01373"/>
    </source>
</evidence>
<dbReference type="Pfam" id="PF03734">
    <property type="entry name" value="YkuD"/>
    <property type="match status" value="1"/>
</dbReference>
<sequence>MSRWLLILLASLGMTSQAHEAGTPPPALLPVAQQADAIHVYKAQRRMDLLRDDRVIATYRIVLGGAPIGHKRQQGDQRTPEGNYRITYRNDRSRFHLSLRISYPNEADRRQAAARGVDPGGDIMIHGATPPGSQADWTEGCIAVTNAEMDAIWQRVPVGTPIRITP</sequence>